<evidence type="ECO:0000313" key="2">
    <source>
        <dbReference type="EMBL" id="KXT16382.1"/>
    </source>
</evidence>
<keyword evidence="3" id="KW-1185">Reference proteome</keyword>
<dbReference type="AlphaFoldDB" id="A0A139IP62"/>
<evidence type="ECO:0000313" key="3">
    <source>
        <dbReference type="Proteomes" id="UP000073492"/>
    </source>
</evidence>
<dbReference type="EMBL" id="LFZO01000038">
    <property type="protein sequence ID" value="KXT16382.1"/>
    <property type="molecule type" value="Genomic_DNA"/>
</dbReference>
<organism evidence="2 3">
    <name type="scientific">Pseudocercospora musae</name>
    <dbReference type="NCBI Taxonomy" id="113226"/>
    <lineage>
        <taxon>Eukaryota</taxon>
        <taxon>Fungi</taxon>
        <taxon>Dikarya</taxon>
        <taxon>Ascomycota</taxon>
        <taxon>Pezizomycotina</taxon>
        <taxon>Dothideomycetes</taxon>
        <taxon>Dothideomycetidae</taxon>
        <taxon>Mycosphaerellales</taxon>
        <taxon>Mycosphaerellaceae</taxon>
        <taxon>Pseudocercospora</taxon>
    </lineage>
</organism>
<reference evidence="2 3" key="1">
    <citation type="submission" date="2015-07" db="EMBL/GenBank/DDBJ databases">
        <title>Comparative genomics of the Sigatoka disease complex on banana suggests a link between parallel evolutionary changes in Pseudocercospora fijiensis and Pseudocercospora eumusae and increased virulence on the banana host.</title>
        <authorList>
            <person name="Chang T.-C."/>
            <person name="Salvucci A."/>
            <person name="Crous P.W."/>
            <person name="Stergiopoulos I."/>
        </authorList>
    </citation>
    <scope>NUCLEOTIDE SEQUENCE [LARGE SCALE GENOMIC DNA]</scope>
    <source>
        <strain evidence="2 3">CBS 116634</strain>
    </source>
</reference>
<feature type="region of interest" description="Disordered" evidence="1">
    <location>
        <begin position="248"/>
        <end position="304"/>
    </location>
</feature>
<proteinExistence type="predicted"/>
<sequence length="527" mass="57239">MHSKSRRTEKSGGWNATLLAPKLPFSVITCLSANGVPAIPAQTLIFLDDADPTPAFSSSSLSLCYLTPTPTWRGSHSPHTSAKLLTPPNFAITTTALHQLFVLPPPHLRHTIDCDLVAVARPSIHRYSLPAHTTLAQFHIISPPVNSDHNRPSLENFNDHRWPADTCTRRLQQDKQLMLLDLDTDPASSYTAKMSSNSFYQNSPVVALPPAAPNQYFANSHYINHKDHNNAPMLNGISPNGLANSNAFASNGSTPAATPGALAGRKRSRGDIFSQADEEDEEVPEDGSIVTPANQGSIKPRGKPVYGPGMTILYPEDPGHAACAESQSGTWVEEQSERKPFAHAKRPSVTSRKSQRMDSTAGSDDLAQLVLPPSIREATTEPLVDEATRRLGISFCRMDSTEARQINQKAYSKWIQNHYPGLTEVTVWFENSSIPGYIVAALNAHNGQHEYLVFSDDLTEARRITTDPSQLIPRLQMLPALELAAPGGVLRAETDPITASQNEATAAITEAYSQPLGGCAAHAMELD</sequence>
<feature type="compositionally biased region" description="Acidic residues" evidence="1">
    <location>
        <begin position="276"/>
        <end position="285"/>
    </location>
</feature>
<comment type="caution">
    <text evidence="2">The sequence shown here is derived from an EMBL/GenBank/DDBJ whole genome shotgun (WGS) entry which is preliminary data.</text>
</comment>
<dbReference type="Proteomes" id="UP000073492">
    <property type="component" value="Unassembled WGS sequence"/>
</dbReference>
<evidence type="ECO:0000256" key="1">
    <source>
        <dbReference type="SAM" id="MobiDB-lite"/>
    </source>
</evidence>
<feature type="region of interest" description="Disordered" evidence="1">
    <location>
        <begin position="327"/>
        <end position="363"/>
    </location>
</feature>
<protein>
    <submittedName>
        <fullName evidence="2">Uncharacterized protein</fullName>
    </submittedName>
</protein>
<feature type="compositionally biased region" description="Polar residues" evidence="1">
    <location>
        <begin position="348"/>
        <end position="362"/>
    </location>
</feature>
<accession>A0A139IP62</accession>
<gene>
    <name evidence="2" type="ORF">AC579_5601</name>
</gene>
<name>A0A139IP62_9PEZI</name>